<dbReference type="EMBL" id="DVJS01000075">
    <property type="protein sequence ID" value="HIS96978.1"/>
    <property type="molecule type" value="Genomic_DNA"/>
</dbReference>
<evidence type="ECO:0008006" key="5">
    <source>
        <dbReference type="Google" id="ProtNLM"/>
    </source>
</evidence>
<evidence type="ECO:0000256" key="2">
    <source>
        <dbReference type="SAM" id="Phobius"/>
    </source>
</evidence>
<evidence type="ECO:0000313" key="3">
    <source>
        <dbReference type="EMBL" id="HIS96978.1"/>
    </source>
</evidence>
<comment type="caution">
    <text evidence="3">The sequence shown here is derived from an EMBL/GenBank/DDBJ whole genome shotgun (WGS) entry which is preliminary data.</text>
</comment>
<feature type="region of interest" description="Disordered" evidence="1">
    <location>
        <begin position="116"/>
        <end position="161"/>
    </location>
</feature>
<organism evidence="3 4">
    <name type="scientific">Candidatus Scatomorpha pullistercoris</name>
    <dbReference type="NCBI Taxonomy" id="2840929"/>
    <lineage>
        <taxon>Bacteria</taxon>
        <taxon>Bacillati</taxon>
        <taxon>Bacillota</taxon>
        <taxon>Clostridia</taxon>
        <taxon>Eubacteriales</taxon>
        <taxon>Candidatus Scatomorpha</taxon>
    </lineage>
</organism>
<name>A0A9D1G455_9FIRM</name>
<keyword evidence="2" id="KW-0472">Membrane</keyword>
<feature type="transmembrane region" description="Helical" evidence="2">
    <location>
        <begin position="21"/>
        <end position="44"/>
    </location>
</feature>
<reference evidence="3" key="2">
    <citation type="journal article" date="2021" name="PeerJ">
        <title>Extensive microbial diversity within the chicken gut microbiome revealed by metagenomics and culture.</title>
        <authorList>
            <person name="Gilroy R."/>
            <person name="Ravi A."/>
            <person name="Getino M."/>
            <person name="Pursley I."/>
            <person name="Horton D.L."/>
            <person name="Alikhan N.F."/>
            <person name="Baker D."/>
            <person name="Gharbi K."/>
            <person name="Hall N."/>
            <person name="Watson M."/>
            <person name="Adriaenssens E.M."/>
            <person name="Foster-Nyarko E."/>
            <person name="Jarju S."/>
            <person name="Secka A."/>
            <person name="Antonio M."/>
            <person name="Oren A."/>
            <person name="Chaudhuri R.R."/>
            <person name="La Ragione R."/>
            <person name="Hildebrand F."/>
            <person name="Pallen M.J."/>
        </authorList>
    </citation>
    <scope>NUCLEOTIDE SEQUENCE</scope>
    <source>
        <strain evidence="3">ChiHecec3B27-6122</strain>
    </source>
</reference>
<accession>A0A9D1G455</accession>
<dbReference type="Pfam" id="PF14286">
    <property type="entry name" value="DHHW"/>
    <property type="match status" value="2"/>
</dbReference>
<gene>
    <name evidence="3" type="ORF">IAD42_03270</name>
</gene>
<evidence type="ECO:0000313" key="4">
    <source>
        <dbReference type="Proteomes" id="UP000886876"/>
    </source>
</evidence>
<evidence type="ECO:0000256" key="1">
    <source>
        <dbReference type="SAM" id="MobiDB-lite"/>
    </source>
</evidence>
<sequence length="473" mass="53362">MNDSGKYKSEKARRREQNRRRARVAAPFFTAIFVLTIVAFIIPLRPTESESEKRRLTEFPDFTVDTLLSGEYFDQIGLWFSDTFPFRDYWLAVSTRLGELHGINDVVIYGDLGEADELPPVESDAPDAAPTETPEPTPTPEPTTEPTPPPTPEVVLTSPPEESVEHWGGLEVDDETEVIYGNVLQIGDAAFSYYGFSQYGSDQHIELVNSCADMLEQYGVELYDILIPTSVGIVVSSEYMELLKCTDQGQTISYIFSQVDENVNAVNVFNTLIEHNDEYLYFRTDHHWTALAAYYSYEQFCKVAGLEPAALEDFEELDMGPFLGSFYGNCAQSSKLREDNVVAYDPPGDITMVITKENGSSFEWPVLTDMSQSSIYSKYMTFLGGDHPLVTITNNDLPDGPNCVVIKDSFGNPFAPYLSQNYHNVYVIDYRKYNAMTLSYFVQYYDIDDVLLTESLAMAQGQGTLDLLKWLCK</sequence>
<dbReference type="Proteomes" id="UP000886876">
    <property type="component" value="Unassembled WGS sequence"/>
</dbReference>
<dbReference type="InterPro" id="IPR025945">
    <property type="entry name" value="DHHW"/>
</dbReference>
<reference evidence="3" key="1">
    <citation type="submission" date="2020-10" db="EMBL/GenBank/DDBJ databases">
        <authorList>
            <person name="Gilroy R."/>
        </authorList>
    </citation>
    <scope>NUCLEOTIDE SEQUENCE</scope>
    <source>
        <strain evidence="3">ChiHecec3B27-6122</strain>
    </source>
</reference>
<feature type="compositionally biased region" description="Pro residues" evidence="1">
    <location>
        <begin position="133"/>
        <end position="152"/>
    </location>
</feature>
<keyword evidence="2" id="KW-1133">Transmembrane helix</keyword>
<proteinExistence type="predicted"/>
<dbReference type="AlphaFoldDB" id="A0A9D1G455"/>
<keyword evidence="2" id="KW-0812">Transmembrane</keyword>
<protein>
    <recommendedName>
        <fullName evidence="5">DHHW protein</fullName>
    </recommendedName>
</protein>